<feature type="compositionally biased region" description="Polar residues" evidence="1">
    <location>
        <begin position="1000"/>
        <end position="1014"/>
    </location>
</feature>
<name>A0A9P6U9Q5_9FUNG</name>
<feature type="compositionally biased region" description="Low complexity" evidence="1">
    <location>
        <begin position="48"/>
        <end position="57"/>
    </location>
</feature>
<keyword evidence="4" id="KW-1185">Reference proteome</keyword>
<dbReference type="EMBL" id="JAAAJB010000088">
    <property type="protein sequence ID" value="KAG0266709.1"/>
    <property type="molecule type" value="Genomic_DNA"/>
</dbReference>
<feature type="compositionally biased region" description="Low complexity" evidence="1">
    <location>
        <begin position="983"/>
        <end position="992"/>
    </location>
</feature>
<dbReference type="Gene3D" id="1.20.930.20">
    <property type="entry name" value="Adaptor protein Cbl, N-terminal domain"/>
    <property type="match status" value="1"/>
</dbReference>
<feature type="compositionally biased region" description="Pro residues" evidence="1">
    <location>
        <begin position="58"/>
        <end position="70"/>
    </location>
</feature>
<feature type="compositionally biased region" description="Low complexity" evidence="1">
    <location>
        <begin position="85"/>
        <end position="98"/>
    </location>
</feature>
<dbReference type="InterPro" id="IPR036537">
    <property type="entry name" value="Adaptor_Cbl_N_dom_sf"/>
</dbReference>
<proteinExistence type="predicted"/>
<reference evidence="3" key="1">
    <citation type="journal article" date="2020" name="Fungal Divers.">
        <title>Resolving the Mortierellaceae phylogeny through synthesis of multi-gene phylogenetics and phylogenomics.</title>
        <authorList>
            <person name="Vandepol N."/>
            <person name="Liber J."/>
            <person name="Desiro A."/>
            <person name="Na H."/>
            <person name="Kennedy M."/>
            <person name="Barry K."/>
            <person name="Grigoriev I.V."/>
            <person name="Miller A.N."/>
            <person name="O'Donnell K."/>
            <person name="Stajich J.E."/>
            <person name="Bonito G."/>
        </authorList>
    </citation>
    <scope>NUCLEOTIDE SEQUENCE</scope>
    <source>
        <strain evidence="3">BC1065</strain>
    </source>
</reference>
<dbReference type="Pfam" id="PF22215">
    <property type="entry name" value="MLKL_N"/>
    <property type="match status" value="1"/>
</dbReference>
<feature type="domain" description="Mixed lineage kinase" evidence="2">
    <location>
        <begin position="217"/>
        <end position="333"/>
    </location>
</feature>
<evidence type="ECO:0000259" key="2">
    <source>
        <dbReference type="Pfam" id="PF22215"/>
    </source>
</evidence>
<dbReference type="AlphaFoldDB" id="A0A9P6U9Q5"/>
<comment type="caution">
    <text evidence="3">The sequence shown here is derived from an EMBL/GenBank/DDBJ whole genome shotgun (WGS) entry which is preliminary data.</text>
</comment>
<accession>A0A9P6U9Q5</accession>
<dbReference type="GO" id="GO:0007166">
    <property type="term" value="P:cell surface receptor signaling pathway"/>
    <property type="evidence" value="ECO:0007669"/>
    <property type="project" value="InterPro"/>
</dbReference>
<protein>
    <recommendedName>
        <fullName evidence="2">Mixed lineage kinase domain-containing protein</fullName>
    </recommendedName>
</protein>
<gene>
    <name evidence="3" type="ORF">DFQ27_009485</name>
</gene>
<feature type="region of interest" description="Disordered" evidence="1">
    <location>
        <begin position="37"/>
        <end position="111"/>
    </location>
</feature>
<organism evidence="3 4">
    <name type="scientific">Actinomortierella ambigua</name>
    <dbReference type="NCBI Taxonomy" id="1343610"/>
    <lineage>
        <taxon>Eukaryota</taxon>
        <taxon>Fungi</taxon>
        <taxon>Fungi incertae sedis</taxon>
        <taxon>Mucoromycota</taxon>
        <taxon>Mortierellomycotina</taxon>
        <taxon>Mortierellomycetes</taxon>
        <taxon>Mortierellales</taxon>
        <taxon>Mortierellaceae</taxon>
        <taxon>Actinomortierella</taxon>
    </lineage>
</organism>
<evidence type="ECO:0000313" key="3">
    <source>
        <dbReference type="EMBL" id="KAG0266709.1"/>
    </source>
</evidence>
<evidence type="ECO:0000313" key="4">
    <source>
        <dbReference type="Proteomes" id="UP000807716"/>
    </source>
</evidence>
<dbReference type="CDD" id="cd21037">
    <property type="entry name" value="MLKL_NTD"/>
    <property type="match status" value="1"/>
</dbReference>
<feature type="compositionally biased region" description="Low complexity" evidence="1">
    <location>
        <begin position="1016"/>
        <end position="1026"/>
    </location>
</feature>
<dbReference type="InterPro" id="IPR059179">
    <property type="entry name" value="MLKL-like_MCAfunc"/>
</dbReference>
<feature type="region of interest" description="Disordered" evidence="1">
    <location>
        <begin position="980"/>
        <end position="1026"/>
    </location>
</feature>
<dbReference type="OrthoDB" id="61437at2759"/>
<sequence length="1106" mass="122578">MMHQHARPVAIPGHPQHPFPTGTAFHAAVHHQNMVFPQPTPRLRRESGSTGSSSPISPTRPPMRDLPPIPGLDTPSSSRGDSEDLSSSLPASSSLASSRGVSKDGSPSTDNIQQRVNTLREAGPESAISKAVDRGVVVAIDISAPATIAATAVTTSVAMATKALGTSEGQSLVKDTDKNPVLGELIQLADKLVDLGKTIPFIAPAFLLLKMIIDSESKVREVDVKCNDLLERIAFLVSHLFVLEKIKTVDESVRQVIERMHVVLKEAAALIEAYRKQSKIARRLKLSNNQNFTEMAAKVALIGEDLMLSLQIQQTGDISVLRRSIPLDAQDQEAEQFVESHGGQSAVENNPKLIEEFAKKMHLAMSDQVMEQMQTDLGDMMQENQSRIEDMLKETSRETVAEVIKAMAKEARELSEEKKATCIQCENEFRPSSNGPEACSFHPQRSDYSGYSCCGKAAPCQVNYHRTDMHCDYPFPAFFDFARNILGYTDTVKYWANIEDENMLTSESQVAAVGLLLRWRSQTERIKTPNLLIRVGKLRTNTRYFFKVYSPEDLEAISQKFQKDSEASKLIFKARDDDSDDEFSSAEWITNDEGCLTGIQLTVRAETFEMPTICRVSLDLKTCEAVGEVTYVSKGAFRLYKPASEYVLPETKQVGETLRETPLREVRKFKAKTNGVPVMMVSEGDLVANSRGRFVRPDADKMQGTLTFYNRSPVTNQEPVVLMSAKAEYRFVGEETYREVDAMQLEDELRFPLTIDSGKTMRVPYTAIISRGAKLKDLYLNIWGWALVALHRPLRLRVTFTDIDGREMSHVQDYVHKPRSLQAAKEDDLGFFYLDNLLAGSRTSIRITKPSAHDPQNVVSLNGTQYDADQLNKLVYRALHEGGKTELEVHSREDNECHWKIYALIDSSCRRIYAFKVIMTQGPNFEKKTAGVIGYVRCPYYGGDELEERPIQYATEEAKLPLDIQPVEPIHVELDDTVDEDTVPTTPTTPSEAAHAVAMQQHQRSRSVSPTSPRITAATGSGASTTSMLTPAVSMATATSTSVTAALQEVSKLTAATTATGSAAAGFDQAVFLNSMQALERRLESLDTNVARMATALEKLVDILKP</sequence>
<feature type="region of interest" description="Disordered" evidence="1">
    <location>
        <begin position="1"/>
        <end position="23"/>
    </location>
</feature>
<dbReference type="InterPro" id="IPR054000">
    <property type="entry name" value="MLKL_N"/>
</dbReference>
<evidence type="ECO:0000256" key="1">
    <source>
        <dbReference type="SAM" id="MobiDB-lite"/>
    </source>
</evidence>
<dbReference type="Proteomes" id="UP000807716">
    <property type="component" value="Unassembled WGS sequence"/>
</dbReference>